<dbReference type="AlphaFoldDB" id="E8MYJ0"/>
<accession>E8MYJ0</accession>
<dbReference type="EMBL" id="AP012029">
    <property type="protein sequence ID" value="BAJ64326.1"/>
    <property type="molecule type" value="Genomic_DNA"/>
</dbReference>
<evidence type="ECO:0000313" key="2">
    <source>
        <dbReference type="Proteomes" id="UP000008922"/>
    </source>
</evidence>
<gene>
    <name evidence="1" type="ordered locus">ANT_23000</name>
</gene>
<dbReference type="Proteomes" id="UP000008922">
    <property type="component" value="Chromosome"/>
</dbReference>
<protein>
    <submittedName>
        <fullName evidence="1">Uncharacterized protein</fullName>
    </submittedName>
</protein>
<keyword evidence="2" id="KW-1185">Reference proteome</keyword>
<dbReference type="InParanoid" id="E8MYJ0"/>
<dbReference type="STRING" id="926569.ANT_23000"/>
<organism evidence="1 2">
    <name type="scientific">Anaerolinea thermophila (strain DSM 14523 / JCM 11388 / NBRC 100420 / UNI-1)</name>
    <dbReference type="NCBI Taxonomy" id="926569"/>
    <lineage>
        <taxon>Bacteria</taxon>
        <taxon>Bacillati</taxon>
        <taxon>Chloroflexota</taxon>
        <taxon>Anaerolineae</taxon>
        <taxon>Anaerolineales</taxon>
        <taxon>Anaerolineaceae</taxon>
        <taxon>Anaerolinea</taxon>
    </lineage>
</organism>
<proteinExistence type="predicted"/>
<name>E8MYJ0_ANATU</name>
<dbReference type="KEGG" id="atm:ANT_23000"/>
<evidence type="ECO:0000313" key="1">
    <source>
        <dbReference type="EMBL" id="BAJ64326.1"/>
    </source>
</evidence>
<reference evidence="1 2" key="1">
    <citation type="submission" date="2010-12" db="EMBL/GenBank/DDBJ databases">
        <title>Whole genome sequence of Anaerolinea thermophila UNI-1.</title>
        <authorList>
            <person name="Narita-Yamada S."/>
            <person name="Kishi E."/>
            <person name="Watanabe Y."/>
            <person name="Takasaki K."/>
            <person name="Ankai A."/>
            <person name="Oguchi A."/>
            <person name="Fukui S."/>
            <person name="Takahashi M."/>
            <person name="Yashiro I."/>
            <person name="Hosoyama A."/>
            <person name="Sekiguchi Y."/>
            <person name="Hanada S."/>
            <person name="Fujita N."/>
        </authorList>
    </citation>
    <scope>NUCLEOTIDE SEQUENCE [LARGE SCALE GENOMIC DNA]</scope>
    <source>
        <strain evidence="2">DSM 14523 / JCM 11388 / NBRC 100420 / UNI-1</strain>
    </source>
</reference>
<dbReference type="HOGENOM" id="CLU_1999142_0_0_0"/>
<sequence>MFFEEKMPRYNYLNPPEDARAPQEVRIVDLKVEPAPDHRRVRVMVEITPFRERPDLTATLYQQDEEVTSAHIVENIDTHLAFTLHIRNPSDDPNYVLAVSVHYQEYGEVDQRSISFSLPPAVQE</sequence>